<dbReference type="EMBL" id="JACJVQ010000008">
    <property type="protein sequence ID" value="MBB6634733.1"/>
    <property type="molecule type" value="Genomic_DNA"/>
</dbReference>
<feature type="domain" description="Carbohydrate kinase FGGY N-terminal" evidence="3">
    <location>
        <begin position="5"/>
        <end position="134"/>
    </location>
</feature>
<dbReference type="InterPro" id="IPR043129">
    <property type="entry name" value="ATPase_NBD"/>
</dbReference>
<evidence type="ECO:0000256" key="2">
    <source>
        <dbReference type="ARBA" id="ARBA00022777"/>
    </source>
</evidence>
<comment type="caution">
    <text evidence="4">The sequence shown here is derived from an EMBL/GenBank/DDBJ whole genome shotgun (WGS) entry which is preliminary data.</text>
</comment>
<reference evidence="4 5" key="1">
    <citation type="submission" date="2020-08" db="EMBL/GenBank/DDBJ databases">
        <title>Cohnella phylogeny.</title>
        <authorList>
            <person name="Dunlap C."/>
        </authorList>
    </citation>
    <scope>NUCLEOTIDE SEQUENCE [LARGE SCALE GENOMIC DNA]</scope>
    <source>
        <strain evidence="4 5">DSM 25241</strain>
    </source>
</reference>
<name>A0A841SQP5_9BACL</name>
<dbReference type="InterPro" id="IPR018484">
    <property type="entry name" value="FGGY_N"/>
</dbReference>
<dbReference type="Gene3D" id="3.30.420.40">
    <property type="match status" value="1"/>
</dbReference>
<dbReference type="GO" id="GO:0005737">
    <property type="term" value="C:cytoplasm"/>
    <property type="evidence" value="ECO:0007669"/>
    <property type="project" value="TreeGrafter"/>
</dbReference>
<dbReference type="Pfam" id="PF00370">
    <property type="entry name" value="FGGY_N"/>
    <property type="match status" value="1"/>
</dbReference>
<evidence type="ECO:0000256" key="1">
    <source>
        <dbReference type="ARBA" id="ARBA00022679"/>
    </source>
</evidence>
<dbReference type="PANTHER" id="PTHR43435">
    <property type="entry name" value="RIBULOKINASE"/>
    <property type="match status" value="1"/>
</dbReference>
<feature type="non-terminal residue" evidence="4">
    <location>
        <position position="157"/>
    </location>
</feature>
<organism evidence="4 5">
    <name type="scientific">Cohnella thailandensis</name>
    <dbReference type="NCBI Taxonomy" id="557557"/>
    <lineage>
        <taxon>Bacteria</taxon>
        <taxon>Bacillati</taxon>
        <taxon>Bacillota</taxon>
        <taxon>Bacilli</taxon>
        <taxon>Bacillales</taxon>
        <taxon>Paenibacillaceae</taxon>
        <taxon>Cohnella</taxon>
    </lineage>
</organism>
<dbReference type="AlphaFoldDB" id="A0A841SQP5"/>
<dbReference type="SUPFAM" id="SSF53067">
    <property type="entry name" value="Actin-like ATPase domain"/>
    <property type="match status" value="1"/>
</dbReference>
<dbReference type="Proteomes" id="UP000535838">
    <property type="component" value="Unassembled WGS sequence"/>
</dbReference>
<gene>
    <name evidence="4" type="ORF">H7B67_11495</name>
</gene>
<evidence type="ECO:0000313" key="5">
    <source>
        <dbReference type="Proteomes" id="UP000535838"/>
    </source>
</evidence>
<accession>A0A841SQP5</accession>
<proteinExistence type="predicted"/>
<dbReference type="RefSeq" id="WP_246476041.1">
    <property type="nucleotide sequence ID" value="NZ_JACJVQ010000008.1"/>
</dbReference>
<evidence type="ECO:0000259" key="3">
    <source>
        <dbReference type="Pfam" id="PF00370"/>
    </source>
</evidence>
<protein>
    <submittedName>
        <fullName evidence="4">Ribulokinase</fullName>
    </submittedName>
</protein>
<keyword evidence="2 4" id="KW-0418">Kinase</keyword>
<keyword evidence="1" id="KW-0808">Transferase</keyword>
<dbReference type="PANTHER" id="PTHR43435:SF4">
    <property type="entry name" value="FGGY CARBOHYDRATE KINASE DOMAIN-CONTAINING PROTEIN"/>
    <property type="match status" value="1"/>
</dbReference>
<keyword evidence="5" id="KW-1185">Reference proteome</keyword>
<dbReference type="GO" id="GO:0019150">
    <property type="term" value="F:D-ribulokinase activity"/>
    <property type="evidence" value="ECO:0007669"/>
    <property type="project" value="TreeGrafter"/>
</dbReference>
<sequence length="157" mass="17185">MSKKYAIGIDYGTQSGRAVLVDLANGHEIADHVTPYPHGVIDEKLPASGIELEHDWALQHPDDYIEVLRKSVPAVLAESGVSPEDVIGLGIDFTACTMLPVDADGTPLCLKPEWKDNPHGWVKLWKHHAAQDEADRLNAIAAERGEKFLPRYGGKIS</sequence>
<evidence type="ECO:0000313" key="4">
    <source>
        <dbReference type="EMBL" id="MBB6634733.1"/>
    </source>
</evidence>
<dbReference type="GO" id="GO:0019321">
    <property type="term" value="P:pentose metabolic process"/>
    <property type="evidence" value="ECO:0007669"/>
    <property type="project" value="TreeGrafter"/>
</dbReference>